<proteinExistence type="predicted"/>
<dbReference type="Proteomes" id="UP000236724">
    <property type="component" value="Unassembled WGS sequence"/>
</dbReference>
<accession>A0A1H6F4L0</accession>
<dbReference type="EMBL" id="FMSV02000156">
    <property type="protein sequence ID" value="SEH05098.1"/>
    <property type="molecule type" value="Genomic_DNA"/>
</dbReference>
<reference evidence="1 2" key="1">
    <citation type="submission" date="2016-10" db="EMBL/GenBank/DDBJ databases">
        <authorList>
            <person name="de Groot N.N."/>
        </authorList>
    </citation>
    <scope>NUCLEOTIDE SEQUENCE [LARGE SCALE GENOMIC DNA]</scope>
    <source>
        <strain evidence="1">MBHS1</strain>
    </source>
</reference>
<dbReference type="RefSeq" id="WP_103919079.1">
    <property type="nucleotide sequence ID" value="NZ_FMSV02000156.1"/>
</dbReference>
<name>A0A1H6F4L0_9GAMM</name>
<evidence type="ECO:0000313" key="2">
    <source>
        <dbReference type="Proteomes" id="UP000236724"/>
    </source>
</evidence>
<protein>
    <submittedName>
        <fullName evidence="1">Uncharacterized protein</fullName>
    </submittedName>
</protein>
<dbReference type="AlphaFoldDB" id="A0A1H6F4L0"/>
<organism evidence="1 2">
    <name type="scientific">Candidatus Venteria ishoeyi</name>
    <dbReference type="NCBI Taxonomy" id="1899563"/>
    <lineage>
        <taxon>Bacteria</taxon>
        <taxon>Pseudomonadati</taxon>
        <taxon>Pseudomonadota</taxon>
        <taxon>Gammaproteobacteria</taxon>
        <taxon>Thiotrichales</taxon>
        <taxon>Thiotrichaceae</taxon>
        <taxon>Venteria</taxon>
    </lineage>
</organism>
<evidence type="ECO:0000313" key="1">
    <source>
        <dbReference type="EMBL" id="SEH05098.1"/>
    </source>
</evidence>
<gene>
    <name evidence="1" type="ORF">MBHS_00951</name>
</gene>
<sequence length="104" mass="11685">MISTDPDSHNNSEQTITDYQELSAFTHAKSYNITDPFDGILEDIQSTLSDTYLLSYKIPNPVFNGEKRKVEIEIKRTTTADKHACSLQSQSNSDDCEIIANPVE</sequence>
<keyword evidence="2" id="KW-1185">Reference proteome</keyword>